<keyword evidence="2" id="KW-0472">Membrane</keyword>
<proteinExistence type="predicted"/>
<keyword evidence="2" id="KW-0812">Transmembrane</keyword>
<dbReference type="RefSeq" id="WP_106269354.1">
    <property type="nucleotide sequence ID" value="NZ_PVTX01000011.1"/>
</dbReference>
<feature type="transmembrane region" description="Helical" evidence="2">
    <location>
        <begin position="63"/>
        <end position="82"/>
    </location>
</feature>
<gene>
    <name evidence="3" type="ORF">BCL65_11146</name>
</gene>
<feature type="region of interest" description="Disordered" evidence="1">
    <location>
        <begin position="1"/>
        <end position="21"/>
    </location>
</feature>
<evidence type="ECO:0000313" key="4">
    <source>
        <dbReference type="Proteomes" id="UP000239895"/>
    </source>
</evidence>
<feature type="transmembrane region" description="Helical" evidence="2">
    <location>
        <begin position="31"/>
        <end position="51"/>
    </location>
</feature>
<evidence type="ECO:0000256" key="1">
    <source>
        <dbReference type="SAM" id="MobiDB-lite"/>
    </source>
</evidence>
<name>A0ABX5ED72_9MICO</name>
<keyword evidence="2" id="KW-1133">Transmembrane helix</keyword>
<organism evidence="3 4">
    <name type="scientific">Isoptericola halotolerans</name>
    <dbReference type="NCBI Taxonomy" id="300560"/>
    <lineage>
        <taxon>Bacteria</taxon>
        <taxon>Bacillati</taxon>
        <taxon>Actinomycetota</taxon>
        <taxon>Actinomycetes</taxon>
        <taxon>Micrococcales</taxon>
        <taxon>Promicromonosporaceae</taxon>
        <taxon>Isoptericola</taxon>
    </lineage>
</organism>
<keyword evidence="4" id="KW-1185">Reference proteome</keyword>
<dbReference type="Proteomes" id="UP000239895">
    <property type="component" value="Unassembled WGS sequence"/>
</dbReference>
<reference evidence="3 4" key="1">
    <citation type="submission" date="2018-03" db="EMBL/GenBank/DDBJ databases">
        <title>Comparative analysis of microorganisms from saline springs in Andes Mountain Range, Colombia.</title>
        <authorList>
            <person name="Rubin E."/>
        </authorList>
    </citation>
    <scope>NUCLEOTIDE SEQUENCE [LARGE SCALE GENOMIC DNA]</scope>
    <source>
        <strain evidence="3 4">CG 23</strain>
    </source>
</reference>
<feature type="transmembrane region" description="Helical" evidence="2">
    <location>
        <begin position="125"/>
        <end position="148"/>
    </location>
</feature>
<evidence type="ECO:0000313" key="3">
    <source>
        <dbReference type="EMBL" id="PRZ04012.1"/>
    </source>
</evidence>
<protein>
    <submittedName>
        <fullName evidence="3">Uncharacterized protein</fullName>
    </submittedName>
</protein>
<feature type="transmembrane region" description="Helical" evidence="2">
    <location>
        <begin position="94"/>
        <end position="119"/>
    </location>
</feature>
<sequence length="152" mass="15838">MIAPRPSPDEAAASLERATPRPLSRTRDHWVHGWTVAALALAVGALTGVVLGTWGTTWQWRGAANIGAQGAFLALLVTTVVWRDRASRTRPRRALRTAMFGTVTTGVLALGVATPVYLAGLPSPAPWVTLGLAAVVATPGLVAGAMIVRGAR</sequence>
<comment type="caution">
    <text evidence="3">The sequence shown here is derived from an EMBL/GenBank/DDBJ whole genome shotgun (WGS) entry which is preliminary data.</text>
</comment>
<dbReference type="EMBL" id="PVTX01000011">
    <property type="protein sequence ID" value="PRZ04012.1"/>
    <property type="molecule type" value="Genomic_DNA"/>
</dbReference>
<evidence type="ECO:0000256" key="2">
    <source>
        <dbReference type="SAM" id="Phobius"/>
    </source>
</evidence>
<accession>A0ABX5ED72</accession>